<dbReference type="OrthoDB" id="10460426at2759"/>
<evidence type="ECO:0000313" key="3">
    <source>
        <dbReference type="Proteomes" id="UP000324748"/>
    </source>
</evidence>
<gene>
    <name evidence="2" type="ORF">PGT21_018941</name>
</gene>
<comment type="caution">
    <text evidence="2">The sequence shown here is derived from an EMBL/GenBank/DDBJ whole genome shotgun (WGS) entry which is preliminary data.</text>
</comment>
<dbReference type="EMBL" id="VSWC01000092">
    <property type="protein sequence ID" value="KAA1090950.1"/>
    <property type="molecule type" value="Genomic_DNA"/>
</dbReference>
<feature type="region of interest" description="Disordered" evidence="1">
    <location>
        <begin position="1"/>
        <end position="70"/>
    </location>
</feature>
<organism evidence="2 3">
    <name type="scientific">Puccinia graminis f. sp. tritici</name>
    <dbReference type="NCBI Taxonomy" id="56615"/>
    <lineage>
        <taxon>Eukaryota</taxon>
        <taxon>Fungi</taxon>
        <taxon>Dikarya</taxon>
        <taxon>Basidiomycota</taxon>
        <taxon>Pucciniomycotina</taxon>
        <taxon>Pucciniomycetes</taxon>
        <taxon>Pucciniales</taxon>
        <taxon>Pucciniaceae</taxon>
        <taxon>Puccinia</taxon>
    </lineage>
</organism>
<proteinExistence type="predicted"/>
<name>A0A5B0NS11_PUCGR</name>
<protein>
    <submittedName>
        <fullName evidence="2">Uncharacterized protein</fullName>
    </submittedName>
</protein>
<dbReference type="AlphaFoldDB" id="A0A5B0NS11"/>
<reference evidence="2 3" key="1">
    <citation type="submission" date="2019-05" db="EMBL/GenBank/DDBJ databases">
        <title>Emergence of the Ug99 lineage of the wheat stem rust pathogen through somatic hybridization.</title>
        <authorList>
            <person name="Li F."/>
            <person name="Upadhyaya N.M."/>
            <person name="Sperschneider J."/>
            <person name="Matny O."/>
            <person name="Nguyen-Phuc H."/>
            <person name="Mago R."/>
            <person name="Raley C."/>
            <person name="Miller M.E."/>
            <person name="Silverstein K.A.T."/>
            <person name="Henningsen E."/>
            <person name="Hirsch C.D."/>
            <person name="Visser B."/>
            <person name="Pretorius Z.A."/>
            <person name="Steffenson B.J."/>
            <person name="Schwessinger B."/>
            <person name="Dodds P.N."/>
            <person name="Figueroa M."/>
        </authorList>
    </citation>
    <scope>NUCLEOTIDE SEQUENCE [LARGE SCALE GENOMIC DNA]</scope>
    <source>
        <strain evidence="2">21-0</strain>
    </source>
</reference>
<keyword evidence="3" id="KW-1185">Reference proteome</keyword>
<feature type="compositionally biased region" description="Basic residues" evidence="1">
    <location>
        <begin position="1"/>
        <end position="10"/>
    </location>
</feature>
<evidence type="ECO:0000313" key="2">
    <source>
        <dbReference type="EMBL" id="KAA1090950.1"/>
    </source>
</evidence>
<dbReference type="Proteomes" id="UP000324748">
    <property type="component" value="Unassembled WGS sequence"/>
</dbReference>
<feature type="compositionally biased region" description="Acidic residues" evidence="1">
    <location>
        <begin position="40"/>
        <end position="51"/>
    </location>
</feature>
<evidence type="ECO:0000256" key="1">
    <source>
        <dbReference type="SAM" id="MobiDB-lite"/>
    </source>
</evidence>
<accession>A0A5B0NS11</accession>
<sequence length="117" mass="13053">MGNTRKRHKDRASSTTSISSSPAQLKGPSRKKRNNAVVDTDGDSEVEQQDTDVDHTTSASTQNLEKDQDQLDAEELKKAMKVHKNQQSACYASYNPPQLSDQLDKNGRRMIAYPCKT</sequence>